<dbReference type="GO" id="GO:0003677">
    <property type="term" value="F:DNA binding"/>
    <property type="evidence" value="ECO:0007669"/>
    <property type="project" value="InterPro"/>
</dbReference>
<dbReference type="RefSeq" id="WP_138631931.1">
    <property type="nucleotide sequence ID" value="NZ_JASWDG010000232.1"/>
</dbReference>
<feature type="transmembrane region" description="Helical" evidence="1">
    <location>
        <begin position="58"/>
        <end position="77"/>
    </location>
</feature>
<dbReference type="PANTHER" id="PTHR30015">
    <property type="entry name" value="MRR RESTRICTION SYSTEM PROTEIN"/>
    <property type="match status" value="1"/>
</dbReference>
<feature type="domain" description="Restriction endonuclease type IV Mrr" evidence="2">
    <location>
        <begin position="102"/>
        <end position="214"/>
    </location>
</feature>
<dbReference type="Pfam" id="PF04471">
    <property type="entry name" value="Mrr_cat"/>
    <property type="match status" value="1"/>
</dbReference>
<keyword evidence="3" id="KW-0255">Endonuclease</keyword>
<name>A0A5S4HCH1_9ACTN</name>
<dbReference type="PANTHER" id="PTHR30015:SF6">
    <property type="entry name" value="SLL1429 PROTEIN"/>
    <property type="match status" value="1"/>
</dbReference>
<protein>
    <submittedName>
        <fullName evidence="3">Restriction endonuclease</fullName>
    </submittedName>
</protein>
<dbReference type="OrthoDB" id="5181666at2"/>
<dbReference type="Gene3D" id="3.40.1350.10">
    <property type="match status" value="1"/>
</dbReference>
<dbReference type="Proteomes" id="UP000305238">
    <property type="component" value="Unassembled WGS sequence"/>
</dbReference>
<comment type="caution">
    <text evidence="3">The sequence shown here is derived from an EMBL/GenBank/DDBJ whole genome shotgun (WGS) entry which is preliminary data.</text>
</comment>
<dbReference type="InterPro" id="IPR011335">
    <property type="entry name" value="Restrct_endonuc-II-like"/>
</dbReference>
<sequence length="237" mass="26968">MGHDWSTEEYGALRPWWLPGWVALPRRPRSVEGWAVCVLLLLGLIALLAYLWQLSITYWYLSLPGLALLAFASDRYWRSLWSAELERRERVSSYSLTFAQMRDMHWRDFEIAIMHLMRRDGIDAEHTGRTGDFSGDVIGYDAALDERWIVQVKHYTPNNKVKSDDVQKVAGAAWPIYQARMMLVVTTSGYTRDALAFSAKAGIHLIDKAALIRWATDGVHLHDVLGIAADARYGNAS</sequence>
<keyword evidence="3" id="KW-0540">Nuclease</keyword>
<keyword evidence="3" id="KW-0378">Hydrolase</keyword>
<keyword evidence="1" id="KW-0812">Transmembrane</keyword>
<gene>
    <name evidence="3" type="ORF">ETD96_00015</name>
</gene>
<organism evidence="3 4">
    <name type="scientific">Actinomadura geliboluensis</name>
    <dbReference type="NCBI Taxonomy" id="882440"/>
    <lineage>
        <taxon>Bacteria</taxon>
        <taxon>Bacillati</taxon>
        <taxon>Actinomycetota</taxon>
        <taxon>Actinomycetes</taxon>
        <taxon>Streptosporangiales</taxon>
        <taxon>Thermomonosporaceae</taxon>
        <taxon>Actinomadura</taxon>
    </lineage>
</organism>
<dbReference type="InterPro" id="IPR007560">
    <property type="entry name" value="Restrct_endonuc_IV_Mrr"/>
</dbReference>
<keyword evidence="1" id="KW-0472">Membrane</keyword>
<keyword evidence="1" id="KW-1133">Transmembrane helix</keyword>
<dbReference type="GO" id="GO:0009307">
    <property type="term" value="P:DNA restriction-modification system"/>
    <property type="evidence" value="ECO:0007669"/>
    <property type="project" value="InterPro"/>
</dbReference>
<dbReference type="AlphaFoldDB" id="A0A5S4HCH1"/>
<evidence type="ECO:0000256" key="1">
    <source>
        <dbReference type="SAM" id="Phobius"/>
    </source>
</evidence>
<evidence type="ECO:0000313" key="3">
    <source>
        <dbReference type="EMBL" id="TMR42434.1"/>
    </source>
</evidence>
<feature type="transmembrane region" description="Helical" evidence="1">
    <location>
        <begin position="33"/>
        <end position="52"/>
    </location>
</feature>
<evidence type="ECO:0000313" key="4">
    <source>
        <dbReference type="Proteomes" id="UP000305238"/>
    </source>
</evidence>
<dbReference type="GO" id="GO:0015666">
    <property type="term" value="F:restriction endodeoxyribonuclease activity"/>
    <property type="evidence" value="ECO:0007669"/>
    <property type="project" value="TreeGrafter"/>
</dbReference>
<dbReference type="InterPro" id="IPR052906">
    <property type="entry name" value="Type_IV_Methyl-Rstrct_Enzyme"/>
</dbReference>
<proteinExistence type="predicted"/>
<dbReference type="SUPFAM" id="SSF52980">
    <property type="entry name" value="Restriction endonuclease-like"/>
    <property type="match status" value="1"/>
</dbReference>
<reference evidence="3 4" key="1">
    <citation type="submission" date="2019-05" db="EMBL/GenBank/DDBJ databases">
        <title>Draft genome sequence of Actinomadura geliboluensis A8036.</title>
        <authorList>
            <person name="Saricaoglu S."/>
            <person name="Isik K."/>
        </authorList>
    </citation>
    <scope>NUCLEOTIDE SEQUENCE [LARGE SCALE GENOMIC DNA]</scope>
    <source>
        <strain evidence="3 4">A8036</strain>
    </source>
</reference>
<dbReference type="EMBL" id="VCKZ01000001">
    <property type="protein sequence ID" value="TMR42434.1"/>
    <property type="molecule type" value="Genomic_DNA"/>
</dbReference>
<keyword evidence="4" id="KW-1185">Reference proteome</keyword>
<dbReference type="InterPro" id="IPR011856">
    <property type="entry name" value="tRNA_endonuc-like_dom_sf"/>
</dbReference>
<evidence type="ECO:0000259" key="2">
    <source>
        <dbReference type="Pfam" id="PF04471"/>
    </source>
</evidence>
<accession>A0A5S4HCH1</accession>